<name>A0A0A9CG74_ARUDO</name>
<feature type="transmembrane region" description="Helical" evidence="1">
    <location>
        <begin position="96"/>
        <end position="119"/>
    </location>
</feature>
<evidence type="ECO:0000313" key="2">
    <source>
        <dbReference type="EMBL" id="JAD75314.1"/>
    </source>
</evidence>
<keyword evidence="1" id="KW-0472">Membrane</keyword>
<reference evidence="2" key="1">
    <citation type="submission" date="2014-09" db="EMBL/GenBank/DDBJ databases">
        <authorList>
            <person name="Magalhaes I.L.F."/>
            <person name="Oliveira U."/>
            <person name="Santos F.R."/>
            <person name="Vidigal T.H.D.A."/>
            <person name="Brescovit A.D."/>
            <person name="Santos A.J."/>
        </authorList>
    </citation>
    <scope>NUCLEOTIDE SEQUENCE</scope>
    <source>
        <tissue evidence="2">Shoot tissue taken approximately 20 cm above the soil surface</tissue>
    </source>
</reference>
<evidence type="ECO:0000256" key="1">
    <source>
        <dbReference type="SAM" id="Phobius"/>
    </source>
</evidence>
<sequence length="120" mass="13332">MPVIIGLTEIYVTAIWSFRDSSVSLTASVLAIVSRDVFAAVILFSAAKDLQSNVLSKRGFTVVVLAFYAKDALVRIDERPRALVFRFLCIAEENSFVAIIINKHVCLILLLLVTNNIIIY</sequence>
<dbReference type="EMBL" id="GBRH01222581">
    <property type="protein sequence ID" value="JAD75314.1"/>
    <property type="molecule type" value="Transcribed_RNA"/>
</dbReference>
<organism evidence="2">
    <name type="scientific">Arundo donax</name>
    <name type="common">Giant reed</name>
    <name type="synonym">Donax arundinaceus</name>
    <dbReference type="NCBI Taxonomy" id="35708"/>
    <lineage>
        <taxon>Eukaryota</taxon>
        <taxon>Viridiplantae</taxon>
        <taxon>Streptophyta</taxon>
        <taxon>Embryophyta</taxon>
        <taxon>Tracheophyta</taxon>
        <taxon>Spermatophyta</taxon>
        <taxon>Magnoliopsida</taxon>
        <taxon>Liliopsida</taxon>
        <taxon>Poales</taxon>
        <taxon>Poaceae</taxon>
        <taxon>PACMAD clade</taxon>
        <taxon>Arundinoideae</taxon>
        <taxon>Arundineae</taxon>
        <taxon>Arundo</taxon>
    </lineage>
</organism>
<keyword evidence="1" id="KW-1133">Transmembrane helix</keyword>
<protein>
    <submittedName>
        <fullName evidence="2">Uncharacterized protein</fullName>
    </submittedName>
</protein>
<keyword evidence="1" id="KW-0812">Transmembrane</keyword>
<proteinExistence type="predicted"/>
<dbReference type="AlphaFoldDB" id="A0A0A9CG74"/>
<reference evidence="2" key="2">
    <citation type="journal article" date="2015" name="Data Brief">
        <title>Shoot transcriptome of the giant reed, Arundo donax.</title>
        <authorList>
            <person name="Barrero R.A."/>
            <person name="Guerrero F.D."/>
            <person name="Moolhuijzen P."/>
            <person name="Goolsby J.A."/>
            <person name="Tidwell J."/>
            <person name="Bellgard S.E."/>
            <person name="Bellgard M.I."/>
        </authorList>
    </citation>
    <scope>NUCLEOTIDE SEQUENCE</scope>
    <source>
        <tissue evidence="2">Shoot tissue taken approximately 20 cm above the soil surface</tissue>
    </source>
</reference>
<accession>A0A0A9CG74</accession>